<proteinExistence type="predicted"/>
<gene>
    <name evidence="2" type="ORF">PIB30_068892</name>
</gene>
<keyword evidence="3" id="KW-1185">Reference proteome</keyword>
<sequence length="106" mass="12363">MKSRDARILRWEWEEKNLNEKAKKLEDEKRAADKRVYELKRVTAFEASLNKACEDLAAMERMKEEVEESALTRVSNIENNMLEQVRLLAPDVDFSKVSAYNKVVDG</sequence>
<comment type="caution">
    <text evidence="2">The sequence shown here is derived from an EMBL/GenBank/DDBJ whole genome shotgun (WGS) entry which is preliminary data.</text>
</comment>
<dbReference type="EMBL" id="JASCZI010061161">
    <property type="protein sequence ID" value="MED6137848.1"/>
    <property type="molecule type" value="Genomic_DNA"/>
</dbReference>
<evidence type="ECO:0000256" key="1">
    <source>
        <dbReference type="SAM" id="Coils"/>
    </source>
</evidence>
<dbReference type="Proteomes" id="UP001341840">
    <property type="component" value="Unassembled WGS sequence"/>
</dbReference>
<accession>A0ABU6SPG0</accession>
<evidence type="ECO:0000313" key="2">
    <source>
        <dbReference type="EMBL" id="MED6137848.1"/>
    </source>
</evidence>
<keyword evidence="1" id="KW-0175">Coiled coil</keyword>
<protein>
    <submittedName>
        <fullName evidence="2">Uncharacterized protein</fullName>
    </submittedName>
</protein>
<organism evidence="2 3">
    <name type="scientific">Stylosanthes scabra</name>
    <dbReference type="NCBI Taxonomy" id="79078"/>
    <lineage>
        <taxon>Eukaryota</taxon>
        <taxon>Viridiplantae</taxon>
        <taxon>Streptophyta</taxon>
        <taxon>Embryophyta</taxon>
        <taxon>Tracheophyta</taxon>
        <taxon>Spermatophyta</taxon>
        <taxon>Magnoliopsida</taxon>
        <taxon>eudicotyledons</taxon>
        <taxon>Gunneridae</taxon>
        <taxon>Pentapetalae</taxon>
        <taxon>rosids</taxon>
        <taxon>fabids</taxon>
        <taxon>Fabales</taxon>
        <taxon>Fabaceae</taxon>
        <taxon>Papilionoideae</taxon>
        <taxon>50 kb inversion clade</taxon>
        <taxon>dalbergioids sensu lato</taxon>
        <taxon>Dalbergieae</taxon>
        <taxon>Pterocarpus clade</taxon>
        <taxon>Stylosanthes</taxon>
    </lineage>
</organism>
<evidence type="ECO:0000313" key="3">
    <source>
        <dbReference type="Proteomes" id="UP001341840"/>
    </source>
</evidence>
<feature type="coiled-coil region" evidence="1">
    <location>
        <begin position="8"/>
        <end position="69"/>
    </location>
</feature>
<name>A0ABU6SPG0_9FABA</name>
<reference evidence="2 3" key="1">
    <citation type="journal article" date="2023" name="Plants (Basel)">
        <title>Bridging the Gap: Combining Genomics and Transcriptomics Approaches to Understand Stylosanthes scabra, an Orphan Legume from the Brazilian Caatinga.</title>
        <authorList>
            <person name="Ferreira-Neto J.R.C."/>
            <person name="da Silva M.D."/>
            <person name="Binneck E."/>
            <person name="de Melo N.F."/>
            <person name="da Silva R.H."/>
            <person name="de Melo A.L.T.M."/>
            <person name="Pandolfi V."/>
            <person name="Bustamante F.O."/>
            <person name="Brasileiro-Vidal A.C."/>
            <person name="Benko-Iseppon A.M."/>
        </authorList>
    </citation>
    <scope>NUCLEOTIDE SEQUENCE [LARGE SCALE GENOMIC DNA]</scope>
    <source>
        <tissue evidence="2">Leaves</tissue>
    </source>
</reference>